<gene>
    <name evidence="2" type="ORF">UFOPK3472_04239</name>
</gene>
<feature type="region of interest" description="Disordered" evidence="1">
    <location>
        <begin position="221"/>
        <end position="256"/>
    </location>
</feature>
<reference evidence="2" key="1">
    <citation type="submission" date="2020-05" db="EMBL/GenBank/DDBJ databases">
        <authorList>
            <person name="Chiriac C."/>
            <person name="Salcher M."/>
            <person name="Ghai R."/>
            <person name="Kavagutti S V."/>
        </authorList>
    </citation>
    <scope>NUCLEOTIDE SEQUENCE</scope>
</reference>
<name>A0A6J7IQU3_9ZZZZ</name>
<evidence type="ECO:0000313" key="2">
    <source>
        <dbReference type="EMBL" id="CAB4933693.1"/>
    </source>
</evidence>
<protein>
    <submittedName>
        <fullName evidence="2">Unannotated protein</fullName>
    </submittedName>
</protein>
<sequence length="256" mass="28106">MDDVPFLRVRLLGVGTVGSVAVRRHSGGRRLLHLALTRGVPSAARGRTGDGAQSDSVGVLPTVRGRSHGGLDRRRAVSALRDLRRRGPRTASIERLVRAARRSCTAADQHVRHHRDHGARVVSGAGLRVRRNDRIGGRQADRRAARLCSRYPAPSGPGRGARRDVRCRWTIGARIPGTRTAHRGAVRGRSVRLRLRCRVVAVSHRRSGAVERVGRARISGPLRRSGQGARLPNRVGRGRGRGHRAPRRHPGCRRRP</sequence>
<feature type="compositionally biased region" description="Basic residues" evidence="1">
    <location>
        <begin position="236"/>
        <end position="256"/>
    </location>
</feature>
<proteinExistence type="predicted"/>
<accession>A0A6J7IQU3</accession>
<dbReference type="AlphaFoldDB" id="A0A6J7IQU3"/>
<organism evidence="2">
    <name type="scientific">freshwater metagenome</name>
    <dbReference type="NCBI Taxonomy" id="449393"/>
    <lineage>
        <taxon>unclassified sequences</taxon>
        <taxon>metagenomes</taxon>
        <taxon>ecological metagenomes</taxon>
    </lineage>
</organism>
<evidence type="ECO:0000256" key="1">
    <source>
        <dbReference type="SAM" id="MobiDB-lite"/>
    </source>
</evidence>
<dbReference type="EMBL" id="CAFBLX010000509">
    <property type="protein sequence ID" value="CAB4933693.1"/>
    <property type="molecule type" value="Genomic_DNA"/>
</dbReference>